<dbReference type="EMBL" id="CAXDID020000043">
    <property type="protein sequence ID" value="CAL6001057.1"/>
    <property type="molecule type" value="Genomic_DNA"/>
</dbReference>
<protein>
    <submittedName>
        <fullName evidence="2">Hypothetical_protein</fullName>
    </submittedName>
</protein>
<name>A0AA86UXS9_9EUKA</name>
<organism evidence="1">
    <name type="scientific">Hexamita inflata</name>
    <dbReference type="NCBI Taxonomy" id="28002"/>
    <lineage>
        <taxon>Eukaryota</taxon>
        <taxon>Metamonada</taxon>
        <taxon>Diplomonadida</taxon>
        <taxon>Hexamitidae</taxon>
        <taxon>Hexamitinae</taxon>
        <taxon>Hexamita</taxon>
    </lineage>
</organism>
<reference evidence="2 3" key="2">
    <citation type="submission" date="2024-07" db="EMBL/GenBank/DDBJ databases">
        <authorList>
            <person name="Akdeniz Z."/>
        </authorList>
    </citation>
    <scope>NUCLEOTIDE SEQUENCE [LARGE SCALE GENOMIC DNA]</scope>
</reference>
<dbReference type="Proteomes" id="UP001642409">
    <property type="component" value="Unassembled WGS sequence"/>
</dbReference>
<proteinExistence type="predicted"/>
<sequence>MAQDVPSQLENRNRSIASLETQVDSRIDQLARNSRVTHLNAFLRPVSCGDDLTYICIVQQYIQQYLANNKELRLKKQVEWLVENYFVFRDVFPEHIYRYIQKYNKKLSKK</sequence>
<gene>
    <name evidence="2" type="ORF">HINF_LOCUS17175</name>
    <name evidence="1" type="ORF">HINF_LOCUS63840</name>
</gene>
<comment type="caution">
    <text evidence="1">The sequence shown here is derived from an EMBL/GenBank/DDBJ whole genome shotgun (WGS) entry which is preliminary data.</text>
</comment>
<evidence type="ECO:0000313" key="2">
    <source>
        <dbReference type="EMBL" id="CAL6001057.1"/>
    </source>
</evidence>
<accession>A0AA86UXS9</accession>
<reference evidence="1" key="1">
    <citation type="submission" date="2023-06" db="EMBL/GenBank/DDBJ databases">
        <authorList>
            <person name="Kurt Z."/>
        </authorList>
    </citation>
    <scope>NUCLEOTIDE SEQUENCE</scope>
</reference>
<dbReference type="AlphaFoldDB" id="A0AA86UXS9"/>
<evidence type="ECO:0000313" key="3">
    <source>
        <dbReference type="Proteomes" id="UP001642409"/>
    </source>
</evidence>
<dbReference type="EMBL" id="CATOUU010001173">
    <property type="protein sequence ID" value="CAI9976195.1"/>
    <property type="molecule type" value="Genomic_DNA"/>
</dbReference>
<evidence type="ECO:0000313" key="1">
    <source>
        <dbReference type="EMBL" id="CAI9976195.1"/>
    </source>
</evidence>
<keyword evidence="3" id="KW-1185">Reference proteome</keyword>